<accession>A0A833W251</accession>
<dbReference type="EMBL" id="WNWW01000135">
    <property type="protein sequence ID" value="KAF3429989.1"/>
    <property type="molecule type" value="Genomic_DNA"/>
</dbReference>
<dbReference type="SUPFAM" id="SSF49854">
    <property type="entry name" value="Spermadhesin, CUB domain"/>
    <property type="match status" value="1"/>
</dbReference>
<dbReference type="InterPro" id="IPR058698">
    <property type="entry name" value="CUB_metazoa"/>
</dbReference>
<keyword evidence="5" id="KW-1185">Reference proteome</keyword>
<dbReference type="PANTHER" id="PTHR33236">
    <property type="entry name" value="INTRAFLAGELLAR TRANSPORT PROTEIN 122 FAMILY PROTEIN-RELATED"/>
    <property type="match status" value="1"/>
</dbReference>
<evidence type="ECO:0000313" key="4">
    <source>
        <dbReference type="EMBL" id="KAF3429989.1"/>
    </source>
</evidence>
<keyword evidence="1" id="KW-1015">Disulfide bond</keyword>
<evidence type="ECO:0000259" key="3">
    <source>
        <dbReference type="PROSITE" id="PS01180"/>
    </source>
</evidence>
<dbReference type="Gene3D" id="2.60.120.290">
    <property type="entry name" value="Spermadhesin, CUB domain"/>
    <property type="match status" value="1"/>
</dbReference>
<dbReference type="InterPro" id="IPR000859">
    <property type="entry name" value="CUB_dom"/>
</dbReference>
<sequence>MACEFSYINIIFPLFSVIRFANSQCLASNNLNGTCFTKRECRHYGGTPSGSCANGLVQKTCSSTTNVNNTYFTNPEYPTTYEGQGRCTITVQRCNSNICQLRLDFLEFTLASPDASGTCDFDSLSVSGSGNTVPRICGENANQHVYIDFNGDTPIMLSIDTNPEYATDRRWNIRIQQLPCDSTYKGIVSGTVTSFNYGTTQNPRAPVIGTRQIANTNYGVCVRMAQGYCGIEWSQTNSNSFTVSGDTGAIDPTLLGTVDAAEEGTACTKDFVIIPHPFENGAAVDTERFCAFSKPFVLYVITDGDEMGEIENKGFSLTYRQIACAI</sequence>
<reference evidence="4" key="1">
    <citation type="submission" date="2019-11" db="EMBL/GenBank/DDBJ databases">
        <title>The nuclear and mitochondrial genomes of Frieseomelitta varia - a highly eusocial stingless bee (Meliponini) with a permanently sterile worker caste.</title>
        <authorList>
            <person name="Freitas F.C.P."/>
            <person name="Lourenco A.P."/>
            <person name="Nunes F.M.F."/>
            <person name="Paschoal A.R."/>
            <person name="Abreu F.C.P."/>
            <person name="Barbin F.O."/>
            <person name="Bataglia L."/>
            <person name="Cardoso-Junior C.A.M."/>
            <person name="Cervoni M.S."/>
            <person name="Silva S.R."/>
            <person name="Dalarmi F."/>
            <person name="Del Lama M.A."/>
            <person name="Depintor T.S."/>
            <person name="Ferreira K.M."/>
            <person name="Goria P.S."/>
            <person name="Jaskot M.C."/>
            <person name="Lago D.C."/>
            <person name="Luna-Lucena D."/>
            <person name="Moda L.M."/>
            <person name="Nascimento L."/>
            <person name="Pedrino M."/>
            <person name="Rabico F.O."/>
            <person name="Sanches F.C."/>
            <person name="Santos D.E."/>
            <person name="Santos C.G."/>
            <person name="Vieira J."/>
            <person name="Lopes T.F."/>
            <person name="Barchuk A.R."/>
            <person name="Hartfelder K."/>
            <person name="Simoes Z.L.P."/>
            <person name="Bitondi M.M.G."/>
            <person name="Pinheiro D.G."/>
        </authorList>
    </citation>
    <scope>NUCLEOTIDE SEQUENCE</scope>
    <source>
        <strain evidence="4">USP_RPSP 00005682</strain>
        <tissue evidence="4">Whole individual</tissue>
    </source>
</reference>
<gene>
    <name evidence="4" type="ORF">E2986_00876</name>
</gene>
<dbReference type="InterPro" id="IPR035914">
    <property type="entry name" value="Sperma_CUB_dom_sf"/>
</dbReference>
<dbReference type="Proteomes" id="UP000655588">
    <property type="component" value="Unassembled WGS sequence"/>
</dbReference>
<organism evidence="4 5">
    <name type="scientific">Frieseomelitta varia</name>
    <dbReference type="NCBI Taxonomy" id="561572"/>
    <lineage>
        <taxon>Eukaryota</taxon>
        <taxon>Metazoa</taxon>
        <taxon>Ecdysozoa</taxon>
        <taxon>Arthropoda</taxon>
        <taxon>Hexapoda</taxon>
        <taxon>Insecta</taxon>
        <taxon>Pterygota</taxon>
        <taxon>Neoptera</taxon>
        <taxon>Endopterygota</taxon>
        <taxon>Hymenoptera</taxon>
        <taxon>Apocrita</taxon>
        <taxon>Aculeata</taxon>
        <taxon>Apoidea</taxon>
        <taxon>Anthophila</taxon>
        <taxon>Apidae</taxon>
        <taxon>Frieseomelitta</taxon>
    </lineage>
</organism>
<dbReference type="Pfam" id="PF00431">
    <property type="entry name" value="CUB"/>
    <property type="match status" value="1"/>
</dbReference>
<comment type="caution">
    <text evidence="2">Lacks conserved residue(s) required for the propagation of feature annotation.</text>
</comment>
<proteinExistence type="predicted"/>
<name>A0A833W251_9HYME</name>
<dbReference type="PROSITE" id="PS01180">
    <property type="entry name" value="CUB"/>
    <property type="match status" value="1"/>
</dbReference>
<feature type="domain" description="CUB" evidence="3">
    <location>
        <begin position="61"/>
        <end position="178"/>
    </location>
</feature>
<evidence type="ECO:0000256" key="1">
    <source>
        <dbReference type="ARBA" id="ARBA00023157"/>
    </source>
</evidence>
<dbReference type="AlphaFoldDB" id="A0A833W251"/>
<dbReference type="PANTHER" id="PTHR33236:SF5">
    <property type="entry name" value="CUB DOMAIN-CONTAINING PROTEIN"/>
    <property type="match status" value="1"/>
</dbReference>
<dbReference type="Pfam" id="PF26080">
    <property type="entry name" value="CUB_animal"/>
    <property type="match status" value="1"/>
</dbReference>
<comment type="caution">
    <text evidence="4">The sequence shown here is derived from an EMBL/GenBank/DDBJ whole genome shotgun (WGS) entry which is preliminary data.</text>
</comment>
<evidence type="ECO:0000256" key="2">
    <source>
        <dbReference type="PROSITE-ProRule" id="PRU00059"/>
    </source>
</evidence>
<protein>
    <recommendedName>
        <fullName evidence="3">CUB domain-containing protein</fullName>
    </recommendedName>
</protein>
<evidence type="ECO:0000313" key="5">
    <source>
        <dbReference type="Proteomes" id="UP000655588"/>
    </source>
</evidence>